<keyword evidence="11" id="KW-0963">Cytoplasm</keyword>
<keyword evidence="8 11" id="KW-1278">Translocase</keyword>
<evidence type="ECO:0000256" key="5">
    <source>
        <dbReference type="ARBA" id="ARBA00022741"/>
    </source>
</evidence>
<sequence length="1358" mass="153155">MVVQAVGKGFAKVFGSRNERVIKTYNKRVAQINALEEQTRQLTDAELRAKTAEFRERSSKGESKDTLLREIMAVAREGMDRAVGIRSVFNDEYKFDPSVLPSDIQPLYAQLKAEADATEPDPVPGGEPAPGYLQIDVPNEFYEAIRALYPESKPPFRARPFDVQLLGGMVLGEGKIAEMRTGEGKTIVAPLACYVACCDSLQCHVVTVNNYLVKRDRDWVFPFYYFLGLTVGSIHPQHQQPPHLKAEAYRCDVLYGTNSELGFDYLRDNMKTDPTQQVQKVRDFCIIDEVDSILIDEARTPLIISGPANNDAPRYDIANQIAKHLMSKNREWEAANQKVEACDNRIKGLEGDARNARDKNQAQKYRDEMKQLIEELPKLEEARDQHTQYFEVEMDKKAAHLTHEGTAEAQKVAGVGSFYVGNNMDLPHLINNAIRAHAVYKNGQQYVVQNGEVVIVDEFTGRLMVGRQWSDGLHQAVESKEGVKIKEETQTLATVTIQNFFKLYKRLAGMTGTAITEATEFHEIYGLDVISIPTNKPIQRIDREDLIFMSEKDKWNAIVDEIKRVHDWGRPVLVGTTSVDRSEMLSQMLSKKYGIQHEVLNAKAENAEREGNIVEDAGQLGAVMIATNMAGRGTDIKLQPIGREDLVKHWQTRNLLPRQADASMSDDELVALSYRHQATSVLAVPKKEAESMSDDELKLKLLRHWCEQDAYVDSKKSAGMSMDDCLQTLDGLPDYKRHRLELWDHVEKMGGLHIVGTERHESRRIDNQLRGRAGRQGDQGSSRFFLSLEDDLMKMFAGGKTKVLLSKLGMKEGDAIEHGMVSKSVGRAQRKVEERNYEIRKNLLEYDEVMEHQRNAFYGTRQEVLEGRNVSEMIFEYIGDSVDDAVGTYLDSGYVQQQAAEWCRSTLDVSVDPARLRLEDLNELQDIVRKSARADVAQIIDVTLGEYMSNDSLPEDWDLKGLSGWAMSRFDVNLPASKLRSMNPTDVAAELTQAAQEQIDQKDLSGLAKFLDKEIPQRELSEWAQQKFGLELPVEELKEVDVTTAGPMILEKARETYSRRELTYPCEFAMEVIMQGAQQDQNWAIEQLKGLMKSRYQVEVTDEEIKEKSGQDLFQMIISEQEAWLAKDGKLDKEANEIAAKYRNDPEGLTAKLAERYGAVLGEGELEAVPAEQLEDFVYDKGRAAFISELTRLERFVLLQVLDKSWKDHLYAMDQAKESVGLRGYAEKDPKIEYKREGAAQFEEMQRSTRDQVTDLIFRARLTPNVRLNNAYGENQQASHPGAGAAAPQAPSASMAAAAAAAVRGSDEQQAAQAAADRAGTRPDSGANMTRKQRRAAEARERHEQSSAPRKQRKRKSR</sequence>
<dbReference type="InterPro" id="IPR011115">
    <property type="entry name" value="SecA_DEAD"/>
</dbReference>
<evidence type="ECO:0000256" key="10">
    <source>
        <dbReference type="ARBA" id="ARBA00023136"/>
    </source>
</evidence>
<dbReference type="EC" id="7.4.2.8" evidence="11"/>
<comment type="catalytic activity">
    <reaction evidence="11">
        <text>ATP + H2O + cellular proteinSide 1 = ADP + phosphate + cellular proteinSide 2.</text>
        <dbReference type="EC" id="7.4.2.8"/>
    </reaction>
</comment>
<dbReference type="SMART" id="SM00957">
    <property type="entry name" value="SecA_DEAD"/>
    <property type="match status" value="1"/>
</dbReference>
<feature type="domain" description="Helicase ATP-binding" evidence="15">
    <location>
        <begin position="166"/>
        <end position="326"/>
    </location>
</feature>
<name>A0A7X0H5K0_9BACT</name>
<dbReference type="EMBL" id="JACHGY010000001">
    <property type="protein sequence ID" value="MBB6428526.1"/>
    <property type="molecule type" value="Genomic_DNA"/>
</dbReference>
<feature type="binding site" evidence="11">
    <location>
        <position position="164"/>
    </location>
    <ligand>
        <name>ATP</name>
        <dbReference type="ChEBI" id="CHEBI:30616"/>
    </ligand>
</feature>
<comment type="subcellular location">
    <subcellularLocation>
        <location evidence="11">Cell membrane</location>
        <topology evidence="11">Peripheral membrane protein</topology>
        <orientation evidence="11">Cytoplasmic side</orientation>
    </subcellularLocation>
    <subcellularLocation>
        <location evidence="11">Cytoplasm</location>
    </subcellularLocation>
    <subcellularLocation>
        <location evidence="1">Membrane</location>
        <topology evidence="1">Peripheral membrane protein</topology>
    </subcellularLocation>
    <text evidence="11">Distribution is 50-50.</text>
</comment>
<dbReference type="PANTHER" id="PTHR30612">
    <property type="entry name" value="SECA INNER MEMBRANE COMPONENT OF SEC PROTEIN SECRETION SYSTEM"/>
    <property type="match status" value="1"/>
</dbReference>
<dbReference type="InterPro" id="IPR014001">
    <property type="entry name" value="Helicase_ATP-bd"/>
</dbReference>
<dbReference type="NCBIfam" id="TIGR00963">
    <property type="entry name" value="secA"/>
    <property type="match status" value="1"/>
</dbReference>
<feature type="compositionally biased region" description="Basic and acidic residues" evidence="14">
    <location>
        <begin position="1335"/>
        <end position="1345"/>
    </location>
</feature>
<evidence type="ECO:0000256" key="11">
    <source>
        <dbReference type="HAMAP-Rule" id="MF_01382"/>
    </source>
</evidence>
<evidence type="ECO:0000256" key="7">
    <source>
        <dbReference type="ARBA" id="ARBA00022927"/>
    </source>
</evidence>
<dbReference type="PANTHER" id="PTHR30612:SF0">
    <property type="entry name" value="CHLOROPLAST PROTEIN-TRANSPORTING ATPASE"/>
    <property type="match status" value="1"/>
</dbReference>
<feature type="binding site" evidence="11">
    <location>
        <position position="635"/>
    </location>
    <ligand>
        <name>ATP</name>
        <dbReference type="ChEBI" id="CHEBI:30616"/>
    </ligand>
</feature>
<dbReference type="InterPro" id="IPR027417">
    <property type="entry name" value="P-loop_NTPase"/>
</dbReference>
<dbReference type="Gene3D" id="3.90.1440.10">
    <property type="entry name" value="SecA, preprotein cross-linking domain"/>
    <property type="match status" value="1"/>
</dbReference>
<accession>A0A7X0H5K0</accession>
<dbReference type="InterPro" id="IPR011116">
    <property type="entry name" value="SecA_Wing/Scaffold"/>
</dbReference>
<dbReference type="Proteomes" id="UP000541810">
    <property type="component" value="Unassembled WGS sequence"/>
</dbReference>
<dbReference type="InterPro" id="IPR044722">
    <property type="entry name" value="SecA_SF2_C"/>
</dbReference>
<dbReference type="SUPFAM" id="SSF81886">
    <property type="entry name" value="Helical scaffold and wing domains of SecA"/>
    <property type="match status" value="2"/>
</dbReference>
<evidence type="ECO:0000256" key="9">
    <source>
        <dbReference type="ARBA" id="ARBA00023010"/>
    </source>
</evidence>
<dbReference type="PRINTS" id="PR00906">
    <property type="entry name" value="SECA"/>
</dbReference>
<evidence type="ECO:0000313" key="17">
    <source>
        <dbReference type="EMBL" id="MBB6428526.1"/>
    </source>
</evidence>
<reference evidence="17 18" key="1">
    <citation type="submission" date="2020-08" db="EMBL/GenBank/DDBJ databases">
        <title>Genomic Encyclopedia of Type Strains, Phase IV (KMG-IV): sequencing the most valuable type-strain genomes for metagenomic binning, comparative biology and taxonomic classification.</title>
        <authorList>
            <person name="Goeker M."/>
        </authorList>
    </citation>
    <scope>NUCLEOTIDE SEQUENCE [LARGE SCALE GENOMIC DNA]</scope>
    <source>
        <strain evidence="17 18">DSM 103725</strain>
    </source>
</reference>
<evidence type="ECO:0000256" key="1">
    <source>
        <dbReference type="ARBA" id="ARBA00004170"/>
    </source>
</evidence>
<evidence type="ECO:0000313" key="18">
    <source>
        <dbReference type="Proteomes" id="UP000541810"/>
    </source>
</evidence>
<protein>
    <recommendedName>
        <fullName evidence="11 12">Protein translocase subunit SecA</fullName>
        <ecNumber evidence="11">7.4.2.8</ecNumber>
    </recommendedName>
</protein>
<gene>
    <name evidence="11" type="primary">secA</name>
    <name evidence="17" type="ORF">HNQ40_000332</name>
</gene>
<dbReference type="InterPro" id="IPR000185">
    <property type="entry name" value="SecA"/>
</dbReference>
<evidence type="ECO:0000259" key="16">
    <source>
        <dbReference type="PROSITE" id="PS51196"/>
    </source>
</evidence>
<keyword evidence="7 11" id="KW-0653">Protein transport</keyword>
<evidence type="ECO:0000256" key="14">
    <source>
        <dbReference type="SAM" id="MobiDB-lite"/>
    </source>
</evidence>
<comment type="subunit">
    <text evidence="11">Monomer and homodimer. Part of the essential Sec protein translocation apparatus which comprises SecA, SecYEG and auxiliary proteins SecDF. Other proteins may also be involved.</text>
</comment>
<dbReference type="CDD" id="cd17928">
    <property type="entry name" value="DEXDc_SecA"/>
    <property type="match status" value="1"/>
</dbReference>
<evidence type="ECO:0000256" key="13">
    <source>
        <dbReference type="SAM" id="Coils"/>
    </source>
</evidence>
<keyword evidence="5 11" id="KW-0547">Nucleotide-binding</keyword>
<dbReference type="PROSITE" id="PS51196">
    <property type="entry name" value="SECA_MOTOR_DEAD"/>
    <property type="match status" value="1"/>
</dbReference>
<dbReference type="GO" id="GO:0043952">
    <property type="term" value="P:protein transport by the Sec complex"/>
    <property type="evidence" value="ECO:0007669"/>
    <property type="project" value="TreeGrafter"/>
</dbReference>
<dbReference type="Pfam" id="PF07517">
    <property type="entry name" value="SecA_DEAD"/>
    <property type="match status" value="2"/>
</dbReference>
<feature type="region of interest" description="Disordered" evidence="14">
    <location>
        <begin position="1298"/>
        <end position="1358"/>
    </location>
</feature>
<dbReference type="HAMAP" id="MF_01382">
    <property type="entry name" value="SecA"/>
    <property type="match status" value="1"/>
</dbReference>
<dbReference type="GO" id="GO:0005829">
    <property type="term" value="C:cytosol"/>
    <property type="evidence" value="ECO:0007669"/>
    <property type="project" value="TreeGrafter"/>
</dbReference>
<dbReference type="InterPro" id="IPR014018">
    <property type="entry name" value="SecA_motor_DEAD"/>
</dbReference>
<dbReference type="GO" id="GO:0031522">
    <property type="term" value="C:cell envelope Sec protein transport complex"/>
    <property type="evidence" value="ECO:0007669"/>
    <property type="project" value="TreeGrafter"/>
</dbReference>
<dbReference type="SMART" id="SM00958">
    <property type="entry name" value="SecA_PP_bind"/>
    <property type="match status" value="1"/>
</dbReference>
<evidence type="ECO:0000259" key="15">
    <source>
        <dbReference type="PROSITE" id="PS51192"/>
    </source>
</evidence>
<dbReference type="CDD" id="cd18803">
    <property type="entry name" value="SF2_C_secA"/>
    <property type="match status" value="1"/>
</dbReference>
<evidence type="ECO:0000256" key="6">
    <source>
        <dbReference type="ARBA" id="ARBA00022840"/>
    </source>
</evidence>
<keyword evidence="9 11" id="KW-0811">Translocation</keyword>
<dbReference type="InterPro" id="IPR020937">
    <property type="entry name" value="SecA_CS"/>
</dbReference>
<comment type="similarity">
    <text evidence="2 11 12">Belongs to the SecA family.</text>
</comment>
<feature type="coiled-coil region" evidence="13">
    <location>
        <begin position="339"/>
        <end position="389"/>
    </location>
</feature>
<dbReference type="PROSITE" id="PS01312">
    <property type="entry name" value="SECA"/>
    <property type="match status" value="1"/>
</dbReference>
<proteinExistence type="inferred from homology"/>
<evidence type="ECO:0000256" key="8">
    <source>
        <dbReference type="ARBA" id="ARBA00022967"/>
    </source>
</evidence>
<dbReference type="SUPFAM" id="SSF81767">
    <property type="entry name" value="Pre-protein crosslinking domain of SecA"/>
    <property type="match status" value="1"/>
</dbReference>
<dbReference type="Pfam" id="PF07516">
    <property type="entry name" value="SecA_SW"/>
    <property type="match status" value="2"/>
</dbReference>
<keyword evidence="3 11" id="KW-0813">Transport</keyword>
<keyword evidence="6 11" id="KW-0067">ATP-binding</keyword>
<evidence type="ECO:0000256" key="3">
    <source>
        <dbReference type="ARBA" id="ARBA00022448"/>
    </source>
</evidence>
<dbReference type="Gene3D" id="1.10.3060.10">
    <property type="entry name" value="Helical scaffold and wing domains of SecA"/>
    <property type="match status" value="2"/>
</dbReference>
<dbReference type="Pfam" id="PF01043">
    <property type="entry name" value="SecA_PP_bind"/>
    <property type="match status" value="1"/>
</dbReference>
<dbReference type="GO" id="GO:0017038">
    <property type="term" value="P:protein import"/>
    <property type="evidence" value="ECO:0007669"/>
    <property type="project" value="InterPro"/>
</dbReference>
<dbReference type="Pfam" id="PF21090">
    <property type="entry name" value="P-loop_SecA"/>
    <property type="match status" value="1"/>
</dbReference>
<evidence type="ECO:0000256" key="12">
    <source>
        <dbReference type="RuleBase" id="RU003874"/>
    </source>
</evidence>
<comment type="caution">
    <text evidence="17">The sequence shown here is derived from an EMBL/GenBank/DDBJ whole genome shotgun (WGS) entry which is preliminary data.</text>
</comment>
<keyword evidence="18" id="KW-1185">Reference proteome</keyword>
<dbReference type="GO" id="GO:0005886">
    <property type="term" value="C:plasma membrane"/>
    <property type="evidence" value="ECO:0007669"/>
    <property type="project" value="UniProtKB-SubCell"/>
</dbReference>
<evidence type="ECO:0000256" key="2">
    <source>
        <dbReference type="ARBA" id="ARBA00007650"/>
    </source>
</evidence>
<dbReference type="GO" id="GO:0008564">
    <property type="term" value="F:protein-exporting ATPase activity"/>
    <property type="evidence" value="ECO:0007669"/>
    <property type="project" value="UniProtKB-EC"/>
</dbReference>
<comment type="function">
    <text evidence="11">Part of the Sec protein translocase complex. Interacts with the SecYEG preprotein conducting channel. Has a central role in coupling the hydrolysis of ATP to the transfer of proteins into and across the cell membrane, serving as an ATP-driven molecular motor driving the stepwise translocation of polypeptide chains across the membrane.</text>
</comment>
<dbReference type="GO" id="GO:0006605">
    <property type="term" value="P:protein targeting"/>
    <property type="evidence" value="ECO:0007669"/>
    <property type="project" value="UniProtKB-UniRule"/>
</dbReference>
<dbReference type="InterPro" id="IPR036266">
    <property type="entry name" value="SecA_Wing/Scaffold_sf"/>
</dbReference>
<feature type="binding site" evidence="11">
    <location>
        <begin position="182"/>
        <end position="186"/>
    </location>
    <ligand>
        <name>ATP</name>
        <dbReference type="ChEBI" id="CHEBI:30616"/>
    </ligand>
</feature>
<keyword evidence="10 11" id="KW-0472">Membrane</keyword>
<organism evidence="17 18">
    <name type="scientific">Algisphaera agarilytica</name>
    <dbReference type="NCBI Taxonomy" id="1385975"/>
    <lineage>
        <taxon>Bacteria</taxon>
        <taxon>Pseudomonadati</taxon>
        <taxon>Planctomycetota</taxon>
        <taxon>Phycisphaerae</taxon>
        <taxon>Phycisphaerales</taxon>
        <taxon>Phycisphaeraceae</taxon>
        <taxon>Algisphaera</taxon>
    </lineage>
</organism>
<dbReference type="SUPFAM" id="SSF52540">
    <property type="entry name" value="P-loop containing nucleoside triphosphate hydrolases"/>
    <property type="match status" value="2"/>
</dbReference>
<dbReference type="Gene3D" id="3.40.50.300">
    <property type="entry name" value="P-loop containing nucleotide triphosphate hydrolases"/>
    <property type="match status" value="2"/>
</dbReference>
<keyword evidence="13" id="KW-0175">Coiled coil</keyword>
<evidence type="ECO:0000256" key="4">
    <source>
        <dbReference type="ARBA" id="ARBA00022475"/>
    </source>
</evidence>
<dbReference type="GO" id="GO:0065002">
    <property type="term" value="P:intracellular protein transmembrane transport"/>
    <property type="evidence" value="ECO:0007669"/>
    <property type="project" value="UniProtKB-UniRule"/>
</dbReference>
<dbReference type="GO" id="GO:0005524">
    <property type="term" value="F:ATP binding"/>
    <property type="evidence" value="ECO:0007669"/>
    <property type="project" value="UniProtKB-UniRule"/>
</dbReference>
<dbReference type="PROSITE" id="PS51192">
    <property type="entry name" value="HELICASE_ATP_BIND_1"/>
    <property type="match status" value="1"/>
</dbReference>
<feature type="domain" description="SecA family profile" evidence="16">
    <location>
        <begin position="7"/>
        <end position="817"/>
    </location>
</feature>
<keyword evidence="4 11" id="KW-1003">Cell membrane</keyword>
<dbReference type="InterPro" id="IPR011130">
    <property type="entry name" value="SecA_preprotein_X-link_dom"/>
</dbReference>
<dbReference type="InterPro" id="IPR036670">
    <property type="entry name" value="SecA_X-link_sf"/>
</dbReference>